<evidence type="ECO:0000256" key="4">
    <source>
        <dbReference type="PROSITE-ProRule" id="PRU01343"/>
    </source>
</evidence>
<evidence type="ECO:0000256" key="6">
    <source>
        <dbReference type="SAM" id="Phobius"/>
    </source>
</evidence>
<keyword evidence="2 4" id="KW-0863">Zinc-finger</keyword>
<evidence type="ECO:0000313" key="9">
    <source>
        <dbReference type="Proteomes" id="UP001341840"/>
    </source>
</evidence>
<organism evidence="8 9">
    <name type="scientific">Stylosanthes scabra</name>
    <dbReference type="NCBI Taxonomy" id="79078"/>
    <lineage>
        <taxon>Eukaryota</taxon>
        <taxon>Viridiplantae</taxon>
        <taxon>Streptophyta</taxon>
        <taxon>Embryophyta</taxon>
        <taxon>Tracheophyta</taxon>
        <taxon>Spermatophyta</taxon>
        <taxon>Magnoliopsida</taxon>
        <taxon>eudicotyledons</taxon>
        <taxon>Gunneridae</taxon>
        <taxon>Pentapetalae</taxon>
        <taxon>rosids</taxon>
        <taxon>fabids</taxon>
        <taxon>Fabales</taxon>
        <taxon>Fabaceae</taxon>
        <taxon>Papilionoideae</taxon>
        <taxon>50 kb inversion clade</taxon>
        <taxon>dalbergioids sensu lato</taxon>
        <taxon>Dalbergieae</taxon>
        <taxon>Pterocarpus clade</taxon>
        <taxon>Stylosanthes</taxon>
    </lineage>
</organism>
<dbReference type="PANTHER" id="PTHR33248">
    <property type="entry name" value="ZINC ION-BINDING PROTEIN"/>
    <property type="match status" value="1"/>
</dbReference>
<keyword evidence="1" id="KW-0479">Metal-binding</keyword>
<feature type="transmembrane region" description="Helical" evidence="6">
    <location>
        <begin position="110"/>
        <end position="131"/>
    </location>
</feature>
<keyword evidence="6" id="KW-0812">Transmembrane</keyword>
<feature type="domain" description="GRF-type" evidence="7">
    <location>
        <begin position="37"/>
        <end position="79"/>
    </location>
</feature>
<keyword evidence="6" id="KW-0472">Membrane</keyword>
<keyword evidence="6" id="KW-1133">Transmembrane helix</keyword>
<evidence type="ECO:0000259" key="7">
    <source>
        <dbReference type="PROSITE" id="PS51999"/>
    </source>
</evidence>
<keyword evidence="5" id="KW-0175">Coiled coil</keyword>
<accession>A0ABU6ZFG7</accession>
<dbReference type="Proteomes" id="UP001341840">
    <property type="component" value="Unassembled WGS sequence"/>
</dbReference>
<dbReference type="PROSITE" id="PS51999">
    <property type="entry name" value="ZF_GRF"/>
    <property type="match status" value="1"/>
</dbReference>
<evidence type="ECO:0000256" key="3">
    <source>
        <dbReference type="ARBA" id="ARBA00022833"/>
    </source>
</evidence>
<evidence type="ECO:0000256" key="1">
    <source>
        <dbReference type="ARBA" id="ARBA00022723"/>
    </source>
</evidence>
<name>A0ABU6ZFG7_9FABA</name>
<feature type="coiled-coil region" evidence="5">
    <location>
        <begin position="80"/>
        <end position="107"/>
    </location>
</feature>
<dbReference type="Pfam" id="PF06839">
    <property type="entry name" value="Zn_ribbon_GRF"/>
    <property type="match status" value="1"/>
</dbReference>
<keyword evidence="9" id="KW-1185">Reference proteome</keyword>
<evidence type="ECO:0000256" key="2">
    <source>
        <dbReference type="ARBA" id="ARBA00022771"/>
    </source>
</evidence>
<reference evidence="8 9" key="1">
    <citation type="journal article" date="2023" name="Plants (Basel)">
        <title>Bridging the Gap: Combining Genomics and Transcriptomics Approaches to Understand Stylosanthes scabra, an Orphan Legume from the Brazilian Caatinga.</title>
        <authorList>
            <person name="Ferreira-Neto J.R.C."/>
            <person name="da Silva M.D."/>
            <person name="Binneck E."/>
            <person name="de Melo N.F."/>
            <person name="da Silva R.H."/>
            <person name="de Melo A.L.T.M."/>
            <person name="Pandolfi V."/>
            <person name="Bustamante F.O."/>
            <person name="Brasileiro-Vidal A.C."/>
            <person name="Benko-Iseppon A.M."/>
        </authorList>
    </citation>
    <scope>NUCLEOTIDE SEQUENCE [LARGE SCALE GENOMIC DNA]</scope>
    <source>
        <tissue evidence="8">Leaves</tissue>
    </source>
</reference>
<dbReference type="InterPro" id="IPR010666">
    <property type="entry name" value="Znf_GRF"/>
</dbReference>
<sequence>MDFENMRGSLAWLLKARVGRDQVGAVEAHKGECYYICSHGQPPVLRVSGTKENPGRRFRGCVYYGVQEHCDFFQWADKEQAEADSEKAKMRKKVSSLKTELRACERRLKIAVFVGMLGWTLLFSCGCRIVVEDFIIKGCCE</sequence>
<protein>
    <recommendedName>
        <fullName evidence="7">GRF-type domain-containing protein</fullName>
    </recommendedName>
</protein>
<proteinExistence type="predicted"/>
<dbReference type="EMBL" id="JASCZI010272162">
    <property type="protein sequence ID" value="MED6220696.1"/>
    <property type="molecule type" value="Genomic_DNA"/>
</dbReference>
<comment type="caution">
    <text evidence="8">The sequence shown here is derived from an EMBL/GenBank/DDBJ whole genome shotgun (WGS) entry which is preliminary data.</text>
</comment>
<evidence type="ECO:0000256" key="5">
    <source>
        <dbReference type="SAM" id="Coils"/>
    </source>
</evidence>
<gene>
    <name evidence="8" type="ORF">PIB30_047311</name>
</gene>
<keyword evidence="3" id="KW-0862">Zinc</keyword>
<evidence type="ECO:0000313" key="8">
    <source>
        <dbReference type="EMBL" id="MED6220696.1"/>
    </source>
</evidence>